<comment type="cofactor">
    <cofactor evidence="1">
        <name>[4Fe-4S] cluster</name>
        <dbReference type="ChEBI" id="CHEBI:49883"/>
    </cofactor>
</comment>
<dbReference type="GO" id="GO:0005829">
    <property type="term" value="C:cytosol"/>
    <property type="evidence" value="ECO:0007669"/>
    <property type="project" value="TreeGrafter"/>
</dbReference>
<dbReference type="SMART" id="SM00729">
    <property type="entry name" value="Elp3"/>
    <property type="match status" value="1"/>
</dbReference>
<dbReference type="EMBL" id="WIND01000010">
    <property type="protein sequence ID" value="MSU90501.1"/>
    <property type="molecule type" value="Genomic_DNA"/>
</dbReference>
<dbReference type="Gene3D" id="3.80.30.20">
    <property type="entry name" value="tm_1862 like domain"/>
    <property type="match status" value="1"/>
</dbReference>
<dbReference type="PANTHER" id="PTHR43409">
    <property type="entry name" value="ANAEROBIC MAGNESIUM-PROTOPORPHYRIN IX MONOMETHYL ESTER CYCLASE-RELATED"/>
    <property type="match status" value="1"/>
</dbReference>
<dbReference type="GO" id="GO:0046872">
    <property type="term" value="F:metal ion binding"/>
    <property type="evidence" value="ECO:0007669"/>
    <property type="project" value="UniProtKB-KW"/>
</dbReference>
<dbReference type="AlphaFoldDB" id="A0A6L5Z1R0"/>
<keyword evidence="8" id="KW-1185">Reference proteome</keyword>
<evidence type="ECO:0000313" key="7">
    <source>
        <dbReference type="EMBL" id="MSU90501.1"/>
    </source>
</evidence>
<dbReference type="PANTHER" id="PTHR43409:SF7">
    <property type="entry name" value="BLL1977 PROTEIN"/>
    <property type="match status" value="1"/>
</dbReference>
<evidence type="ECO:0000256" key="3">
    <source>
        <dbReference type="ARBA" id="ARBA00022723"/>
    </source>
</evidence>
<dbReference type="Pfam" id="PF04055">
    <property type="entry name" value="Radical_SAM"/>
    <property type="match status" value="1"/>
</dbReference>
<keyword evidence="2" id="KW-0949">S-adenosyl-L-methionine</keyword>
<dbReference type="SFLD" id="SFLDS00029">
    <property type="entry name" value="Radical_SAM"/>
    <property type="match status" value="1"/>
</dbReference>
<gene>
    <name evidence="7" type="ORF">GE300_12875</name>
</gene>
<keyword evidence="5" id="KW-0411">Iron-sulfur</keyword>
<dbReference type="SUPFAM" id="SSF102114">
    <property type="entry name" value="Radical SAM enzymes"/>
    <property type="match status" value="1"/>
</dbReference>
<dbReference type="RefSeq" id="WP_154446997.1">
    <property type="nucleotide sequence ID" value="NZ_WIND01000010.1"/>
</dbReference>
<comment type="caution">
    <text evidence="7">The sequence shown here is derived from an EMBL/GenBank/DDBJ whole genome shotgun (WGS) entry which is preliminary data.</text>
</comment>
<sequence>MRLDNDLQHSHIPKRIRIAFCQVSDKLIKPSDHEYRQFYSTCYRSMPGFHFREDFLDIPHWIPIISGRVDRSIEQTLIIVENIEAGINRIRSERFDYVLFSVMNVNAKIIMKIISECADVKFLLGGYVDATEFSQFPNCTFLDDPKQLLLFPLLNYQADLGPRYHLFNDGMEYIPRFTLSTGCKHHCNFCSVPRLVEPVDQKSIDKQLASLTGIKHSLLYIDDKTFGQCDNYRTLSDLFVEISKVNKEFRGFIVQSTATQLLANGGQLLSEAISDLRVKYIEIGIETCRDDLLRSLKKPHRMKHVREVCEILRAHNGNCGAERNSDNVYLIPNLIFGIPGDDYAETLRFIDEYIDVISTFNYANLSVYPGRRGGDVGSTLPGDDDDYSFRKSWLSDKQINAGMKALSALMTIFRKKYSPDLNQLERDESAQLSFSTVRHQAANNRVACDSPSGSGA</sequence>
<evidence type="ECO:0000259" key="6">
    <source>
        <dbReference type="SMART" id="SM00729"/>
    </source>
</evidence>
<dbReference type="Proteomes" id="UP000474957">
    <property type="component" value="Unassembled WGS sequence"/>
</dbReference>
<dbReference type="InterPro" id="IPR006638">
    <property type="entry name" value="Elp3/MiaA/NifB-like_rSAM"/>
</dbReference>
<protein>
    <submittedName>
        <fullName evidence="7">Radical SAM protein</fullName>
    </submittedName>
</protein>
<dbReference type="SFLD" id="SFLDG01082">
    <property type="entry name" value="B12-binding_domain_containing"/>
    <property type="match status" value="1"/>
</dbReference>
<evidence type="ECO:0000256" key="5">
    <source>
        <dbReference type="ARBA" id="ARBA00023014"/>
    </source>
</evidence>
<dbReference type="GO" id="GO:0003824">
    <property type="term" value="F:catalytic activity"/>
    <property type="evidence" value="ECO:0007669"/>
    <property type="project" value="InterPro"/>
</dbReference>
<dbReference type="InterPro" id="IPR007197">
    <property type="entry name" value="rSAM"/>
</dbReference>
<organism evidence="7 8">
    <name type="scientific">Halovulum marinum</name>
    <dbReference type="NCBI Taxonomy" id="2662447"/>
    <lineage>
        <taxon>Bacteria</taxon>
        <taxon>Pseudomonadati</taxon>
        <taxon>Pseudomonadota</taxon>
        <taxon>Alphaproteobacteria</taxon>
        <taxon>Rhodobacterales</taxon>
        <taxon>Paracoccaceae</taxon>
        <taxon>Halovulum</taxon>
    </lineage>
</organism>
<keyword evidence="4" id="KW-0408">Iron</keyword>
<proteinExistence type="predicted"/>
<dbReference type="GO" id="GO:0051536">
    <property type="term" value="F:iron-sulfur cluster binding"/>
    <property type="evidence" value="ECO:0007669"/>
    <property type="project" value="UniProtKB-KW"/>
</dbReference>
<reference evidence="7 8" key="1">
    <citation type="submission" date="2019-10" db="EMBL/GenBank/DDBJ databases">
        <title>Cognatihalovulum marinum gen. nov. sp. nov., a new member of the family Rhodobacteraceae isolated from deep seawater of the Northwest Indian Ocean.</title>
        <authorList>
            <person name="Ruan C."/>
            <person name="Wang J."/>
            <person name="Zheng X."/>
            <person name="Song L."/>
            <person name="Zhu Y."/>
            <person name="Huang Y."/>
            <person name="Lu Z."/>
            <person name="Du W."/>
            <person name="Huang L."/>
            <person name="Dai X."/>
        </authorList>
    </citation>
    <scope>NUCLEOTIDE SEQUENCE [LARGE SCALE GENOMIC DNA]</scope>
    <source>
        <strain evidence="7 8">2CG4</strain>
    </source>
</reference>
<feature type="domain" description="Elp3/MiaA/NifB-like radical SAM core" evidence="6">
    <location>
        <begin position="173"/>
        <end position="393"/>
    </location>
</feature>
<name>A0A6L5Z1R0_9RHOB</name>
<dbReference type="InterPro" id="IPR058240">
    <property type="entry name" value="rSAM_sf"/>
</dbReference>
<keyword evidence="3" id="KW-0479">Metal-binding</keyword>
<evidence type="ECO:0000256" key="1">
    <source>
        <dbReference type="ARBA" id="ARBA00001966"/>
    </source>
</evidence>
<evidence type="ECO:0000256" key="4">
    <source>
        <dbReference type="ARBA" id="ARBA00023004"/>
    </source>
</evidence>
<evidence type="ECO:0000256" key="2">
    <source>
        <dbReference type="ARBA" id="ARBA00022691"/>
    </source>
</evidence>
<accession>A0A6L5Z1R0</accession>
<evidence type="ECO:0000313" key="8">
    <source>
        <dbReference type="Proteomes" id="UP000474957"/>
    </source>
</evidence>
<dbReference type="InterPro" id="IPR023404">
    <property type="entry name" value="rSAM_horseshoe"/>
</dbReference>
<dbReference type="InterPro" id="IPR051198">
    <property type="entry name" value="BchE-like"/>
</dbReference>